<name>A0ACA9PME5_9GLOM</name>
<keyword evidence="2" id="KW-1185">Reference proteome</keyword>
<feature type="non-terminal residue" evidence="1">
    <location>
        <position position="1"/>
    </location>
</feature>
<feature type="non-terminal residue" evidence="1">
    <location>
        <position position="171"/>
    </location>
</feature>
<protein>
    <submittedName>
        <fullName evidence="1">9292_t:CDS:1</fullName>
    </submittedName>
</protein>
<evidence type="ECO:0000313" key="1">
    <source>
        <dbReference type="EMBL" id="CAG8715788.1"/>
    </source>
</evidence>
<evidence type="ECO:0000313" key="2">
    <source>
        <dbReference type="Proteomes" id="UP000789860"/>
    </source>
</evidence>
<dbReference type="EMBL" id="CAJVPM010045142">
    <property type="protein sequence ID" value="CAG8715788.1"/>
    <property type="molecule type" value="Genomic_DNA"/>
</dbReference>
<organism evidence="1 2">
    <name type="scientific">Scutellospora calospora</name>
    <dbReference type="NCBI Taxonomy" id="85575"/>
    <lineage>
        <taxon>Eukaryota</taxon>
        <taxon>Fungi</taxon>
        <taxon>Fungi incertae sedis</taxon>
        <taxon>Mucoromycota</taxon>
        <taxon>Glomeromycotina</taxon>
        <taxon>Glomeromycetes</taxon>
        <taxon>Diversisporales</taxon>
        <taxon>Gigasporaceae</taxon>
        <taxon>Scutellospora</taxon>
    </lineage>
</organism>
<reference evidence="1" key="1">
    <citation type="submission" date="2021-06" db="EMBL/GenBank/DDBJ databases">
        <authorList>
            <person name="Kallberg Y."/>
            <person name="Tangrot J."/>
            <person name="Rosling A."/>
        </authorList>
    </citation>
    <scope>NUCLEOTIDE SEQUENCE</scope>
    <source>
        <strain evidence="1">AU212A</strain>
    </source>
</reference>
<gene>
    <name evidence="1" type="ORF">SCALOS_LOCUS11056</name>
</gene>
<dbReference type="Proteomes" id="UP000789860">
    <property type="component" value="Unassembled WGS sequence"/>
</dbReference>
<proteinExistence type="predicted"/>
<accession>A0ACA9PME5</accession>
<comment type="caution">
    <text evidence="1">The sequence shown here is derived from an EMBL/GenBank/DDBJ whole genome shotgun (WGS) entry which is preliminary data.</text>
</comment>
<sequence length="171" mass="19559">LSQAFSFKIGEYRYNSGNNTYNAISIWIIENTDETKIAQENARIVKELQNNAPQYHTRAMRLNYFRTCELLLPKVKAALLRTIYRMITGDTSAAESANEAKVDAHHNEGRPEKYKVFWNVAARFLAGKAADFVVAVDERRHDQIVHLATAISVNDLCRQIERECPYNTPIP</sequence>